<feature type="signal peptide" evidence="2">
    <location>
        <begin position="1"/>
        <end position="29"/>
    </location>
</feature>
<evidence type="ECO:0000256" key="1">
    <source>
        <dbReference type="SAM" id="MobiDB-lite"/>
    </source>
</evidence>
<evidence type="ECO:0000313" key="4">
    <source>
        <dbReference type="Proteomes" id="UP000010388"/>
    </source>
</evidence>
<feature type="region of interest" description="Disordered" evidence="1">
    <location>
        <begin position="54"/>
        <end position="75"/>
    </location>
</feature>
<evidence type="ECO:0000313" key="3">
    <source>
        <dbReference type="EMBL" id="AFY28545.1"/>
    </source>
</evidence>
<accession>K9P5Z7</accession>
<keyword evidence="2" id="KW-0732">Signal</keyword>
<dbReference type="eggNOG" id="COG3637">
    <property type="taxonomic scope" value="Bacteria"/>
</dbReference>
<dbReference type="RefSeq" id="WP_015108998.1">
    <property type="nucleotide sequence ID" value="NC_019675.1"/>
</dbReference>
<evidence type="ECO:0008006" key="5">
    <source>
        <dbReference type="Google" id="ProtNLM"/>
    </source>
</evidence>
<organism evidence="3 4">
    <name type="scientific">Cyanobium gracile (strain ATCC 27147 / PCC 6307)</name>
    <dbReference type="NCBI Taxonomy" id="292564"/>
    <lineage>
        <taxon>Bacteria</taxon>
        <taxon>Bacillati</taxon>
        <taxon>Cyanobacteriota</taxon>
        <taxon>Cyanophyceae</taxon>
        <taxon>Synechococcales</taxon>
        <taxon>Prochlorococcaceae</taxon>
        <taxon>Cyanobium</taxon>
    </lineage>
</organism>
<gene>
    <name evidence="3" type="ordered locus">Cyagr_1374</name>
</gene>
<dbReference type="SUPFAM" id="SSF56925">
    <property type="entry name" value="OMPA-like"/>
    <property type="match status" value="1"/>
</dbReference>
<dbReference type="AlphaFoldDB" id="K9P5Z7"/>
<dbReference type="KEGG" id="cgc:Cyagr_1374"/>
<name>K9P5Z7_CYAGP</name>
<dbReference type="STRING" id="292564.Cyagr_1374"/>
<protein>
    <recommendedName>
        <fullName evidence="5">Outer membrane protein beta-barrel domain-containing protein</fullName>
    </recommendedName>
</protein>
<dbReference type="EMBL" id="CP003495">
    <property type="protein sequence ID" value="AFY28545.1"/>
    <property type="molecule type" value="Genomic_DNA"/>
</dbReference>
<feature type="chain" id="PRO_5003934525" description="Outer membrane protein beta-barrel domain-containing protein" evidence="2">
    <location>
        <begin position="30"/>
        <end position="342"/>
    </location>
</feature>
<feature type="compositionally biased region" description="Low complexity" evidence="1">
    <location>
        <begin position="54"/>
        <end position="67"/>
    </location>
</feature>
<dbReference type="InterPro" id="IPR011250">
    <property type="entry name" value="OMP/PagP_B-barrel"/>
</dbReference>
<sequence length="342" mass="36049">MNARTPRPLHVLTGLALVLPVLGPSASLADPARGRAPEAPWIGQELRLPQPAPALAAAPETAQAEPAPGEPAPAAPAWSGTVELYGFAPLRTTATTTIRGQEAEVQQDLGQILEVLRFAASGRGSIEKNRVGLQADLWYTSLGDSAGRLVGPRQLFTSTADVGQTLGIYDVALRYRFGERESALGKPGTYSVIPYAGIRLIDGRLNLAATLDGPFGRTLLEPTRNFQRTWVQPLVGTQATVFLSPRLRAFARADVGGFGLGGQQDLSGNAQVGLGYAIGDNTDLNVSWRYMGLKWNNGDQQANGFSVNMNGIEVGVKFFFGGAPRGTAVANAPVPAPTPTAP</sequence>
<reference evidence="4" key="1">
    <citation type="journal article" date="2013" name="Proc. Natl. Acad. Sci. U.S.A.">
        <title>Improving the coverage of the cyanobacterial phylum using diversity-driven genome sequencing.</title>
        <authorList>
            <person name="Shih P.M."/>
            <person name="Wu D."/>
            <person name="Latifi A."/>
            <person name="Axen S.D."/>
            <person name="Fewer D.P."/>
            <person name="Talla E."/>
            <person name="Calteau A."/>
            <person name="Cai F."/>
            <person name="Tandeau de Marsac N."/>
            <person name="Rippka R."/>
            <person name="Herdman M."/>
            <person name="Sivonen K."/>
            <person name="Coursin T."/>
            <person name="Laurent T."/>
            <person name="Goodwin L."/>
            <person name="Nolan M."/>
            <person name="Davenport K.W."/>
            <person name="Han C.S."/>
            <person name="Rubin E.M."/>
            <person name="Eisen J.A."/>
            <person name="Woyke T."/>
            <person name="Gugger M."/>
            <person name="Kerfeld C.A."/>
        </authorList>
    </citation>
    <scope>NUCLEOTIDE SEQUENCE [LARGE SCALE GENOMIC DNA]</scope>
    <source>
        <strain evidence="4">ATCC 27147 / PCC 6307</strain>
    </source>
</reference>
<dbReference type="Proteomes" id="UP000010388">
    <property type="component" value="Chromosome"/>
</dbReference>
<dbReference type="HOGENOM" id="CLU_844480_0_0_3"/>
<proteinExistence type="predicted"/>
<evidence type="ECO:0000256" key="2">
    <source>
        <dbReference type="SAM" id="SignalP"/>
    </source>
</evidence>